<keyword evidence="2" id="KW-1185">Reference proteome</keyword>
<evidence type="ECO:0000313" key="1">
    <source>
        <dbReference type="EMBL" id="KGN36879.1"/>
    </source>
</evidence>
<dbReference type="eggNOG" id="COG2852">
    <property type="taxonomic scope" value="Bacteria"/>
</dbReference>
<dbReference type="STRING" id="1385521.N803_15815"/>
<name>A0A0A0JJC8_9MICO</name>
<protein>
    <recommendedName>
        <fullName evidence="3">DUF559 domain-containing protein</fullName>
    </recommendedName>
</protein>
<reference evidence="1 2" key="1">
    <citation type="submission" date="2013-08" db="EMBL/GenBank/DDBJ databases">
        <title>The genome sequence of Knoellia subterranea.</title>
        <authorList>
            <person name="Zhu W."/>
            <person name="Wang G."/>
        </authorList>
    </citation>
    <scope>NUCLEOTIDE SEQUENCE [LARGE SCALE GENOMIC DNA]</scope>
    <source>
        <strain evidence="1 2">KCTC 19937</strain>
    </source>
</reference>
<dbReference type="AlphaFoldDB" id="A0A0A0JJC8"/>
<evidence type="ECO:0008006" key="3">
    <source>
        <dbReference type="Google" id="ProtNLM"/>
    </source>
</evidence>
<accession>A0A0A0JJC8</accession>
<evidence type="ECO:0000313" key="2">
    <source>
        <dbReference type="Proteomes" id="UP000030011"/>
    </source>
</evidence>
<proteinExistence type="predicted"/>
<dbReference type="Proteomes" id="UP000030011">
    <property type="component" value="Unassembled WGS sequence"/>
</dbReference>
<sequence>MEATAADVGAERLRAGDLLVPTSGVRVLRSDEVTFESRARAFAAVLPQPFAFSHLTAARLLDLPAPRIWQPDEPLHVMRPKGTPLIVRAGVKSHRGLERRDTEFVDGLPVTDPIETWADLGSELAEDDLLAMADALLARDLARPKDLDRTAADRRTRGSAALRRCAPLARAGAASPWESKARHAFLSWGLPEPELNVDVFTPEGRWLAKPDFLWRERRIVGEYDGDQHRTNRSQWQYERERRAGLEDAGYTYVEMTSLSLVSRQHRRALRERLTRLLSE</sequence>
<dbReference type="EMBL" id="AVPK01000007">
    <property type="protein sequence ID" value="KGN36879.1"/>
    <property type="molecule type" value="Genomic_DNA"/>
</dbReference>
<comment type="caution">
    <text evidence="1">The sequence shown here is derived from an EMBL/GenBank/DDBJ whole genome shotgun (WGS) entry which is preliminary data.</text>
</comment>
<organism evidence="1 2">
    <name type="scientific">Knoellia subterranea KCTC 19937</name>
    <dbReference type="NCBI Taxonomy" id="1385521"/>
    <lineage>
        <taxon>Bacteria</taxon>
        <taxon>Bacillati</taxon>
        <taxon>Actinomycetota</taxon>
        <taxon>Actinomycetes</taxon>
        <taxon>Micrococcales</taxon>
        <taxon>Intrasporangiaceae</taxon>
        <taxon>Knoellia</taxon>
    </lineage>
</organism>
<gene>
    <name evidence="1" type="ORF">N803_15815</name>
</gene>